<evidence type="ECO:0000259" key="1">
    <source>
        <dbReference type="Pfam" id="PF05183"/>
    </source>
</evidence>
<dbReference type="Proteomes" id="UP001211421">
    <property type="component" value="Unassembled WGS sequence"/>
</dbReference>
<proteinExistence type="predicted"/>
<dbReference type="RefSeq" id="WP_195551098.1">
    <property type="nucleotide sequence ID" value="NZ_JADMNX010000002.1"/>
</dbReference>
<accession>A0AAW6E008</accession>
<dbReference type="EMBL" id="JAQMLS010000002">
    <property type="protein sequence ID" value="MDB8741059.1"/>
    <property type="molecule type" value="Genomic_DNA"/>
</dbReference>
<feature type="domain" description="RDRP core" evidence="1">
    <location>
        <begin position="133"/>
        <end position="506"/>
    </location>
</feature>
<dbReference type="AlphaFoldDB" id="A0AAW6E008"/>
<dbReference type="Pfam" id="PF05183">
    <property type="entry name" value="RdRP"/>
    <property type="match status" value="1"/>
</dbReference>
<reference evidence="2" key="1">
    <citation type="submission" date="2023-01" db="EMBL/GenBank/DDBJ databases">
        <title>Human gut microbiome strain richness.</title>
        <authorList>
            <person name="Chen-Liaw A."/>
        </authorList>
    </citation>
    <scope>NUCLEOTIDE SEQUENCE</scope>
    <source>
        <strain evidence="2">D59st1_B8_D59t2_181005</strain>
    </source>
</reference>
<dbReference type="InterPro" id="IPR057596">
    <property type="entry name" value="RDRP_core"/>
</dbReference>
<comment type="caution">
    <text evidence="2">The sequence shown here is derived from an EMBL/GenBank/DDBJ whole genome shotgun (WGS) entry which is preliminary data.</text>
</comment>
<evidence type="ECO:0000313" key="2">
    <source>
        <dbReference type="EMBL" id="MDB8741059.1"/>
    </source>
</evidence>
<protein>
    <recommendedName>
        <fullName evidence="1">RDRP core domain-containing protein</fullName>
    </recommendedName>
</protein>
<name>A0AAW6E008_9FIRM</name>
<evidence type="ECO:0000313" key="3">
    <source>
        <dbReference type="Proteomes" id="UP001211421"/>
    </source>
</evidence>
<sequence length="907" mass="104908">MALNKLYYVYGLDTACLYTPEESAIEQKIIKARCLRATLKDRIAKQKITPCLCKGKKPIANKDNKTPYVGKHQKRLRFLNDYIASHKALLKQELAKNVSLTRTVIPDKLNIRRQISIFGSSLTRYFNLKERELNEEIVIVKVYFFDVAKSIVKNGFYMNGHKYVFFSSSAGQIRTKKLVAVREDLLNKYWNALTAGLTIEKINEQGGMNVNKFLAYLALCNSATDLWCDFDIDECIVVDDFETLVHGTVDFIDDKTYRIERQEMNIPITHTDGCGMILPELSTKNFMTRLPWVKGLLASFDFVKFIKDNNCDPVITDVYGDKHNILEENIKIIFTKSQFKMWKYYSNWGEYKNNFKKYGSTAGKCNIEEGYIPYATINYQMIQTLIDTTDNEIAALARKSMNDIRNLATDKATMLKVFGATSYNKNMNGFQKCLKLYPELLSDPYSRATLKDIKHSLETDQWAAKFKTSGKYTFVVPDLYAFCEYLFLHISNPKGLLNNGEVSCKLFKDNIELDCLRSPHLYIEHAIRTNRHVDSWFNTDAIYTSCADCISKVLQFDNDGDKLLVIPDETLINLAKRNLQKYDIVPLFYNMAKAGAKELTPDSLYDGLICAYTGGNIGEISNAITKVWNSGVIDQEKINVVKWLCMENNFVIDYAKTLYKPVRPDWVNEIISKHVKSRVPHFFQYAKGKEINQVEERGLNTVDRIKSLTPIQKLNFNFKNDNVGKFDYRFLLKNEEIEVDENVLQRFRDISSNLRFCDSDGTALNYQAVYDQAKEEMLMLGHNIDDVVDMLVEDLFHSRRVEKKKAFWEMFGEVVYEHLSNNLSQNYIQCAHCQKRFYRENPKQIYCNKCQNKKSIKANTKILQCAGCGKTITVSTRCHREAYCPECKIHARNAARLRAYYKNKYLV</sequence>
<dbReference type="GO" id="GO:0003968">
    <property type="term" value="F:RNA-directed RNA polymerase activity"/>
    <property type="evidence" value="ECO:0007669"/>
    <property type="project" value="InterPro"/>
</dbReference>
<organism evidence="2 3">
    <name type="scientific">Ruminococcus bicirculans</name>
    <name type="common">ex Wegman et al. 2014</name>
    <dbReference type="NCBI Taxonomy" id="1160721"/>
    <lineage>
        <taxon>Bacteria</taxon>
        <taxon>Bacillati</taxon>
        <taxon>Bacillota</taxon>
        <taxon>Clostridia</taxon>
        <taxon>Eubacteriales</taxon>
        <taxon>Oscillospiraceae</taxon>
        <taxon>Ruminococcus</taxon>
    </lineage>
</organism>
<gene>
    <name evidence="2" type="ORF">PNV70_03125</name>
</gene>